<protein>
    <submittedName>
        <fullName evidence="2">Uncharacterized protein</fullName>
    </submittedName>
</protein>
<proteinExistence type="predicted"/>
<feature type="region of interest" description="Disordered" evidence="1">
    <location>
        <begin position="54"/>
        <end position="74"/>
    </location>
</feature>
<dbReference type="RefSeq" id="WP_172189459.1">
    <property type="nucleotide sequence ID" value="NZ_CAWPPK010000279.1"/>
</dbReference>
<name>A0ABX2CZG3_9CYAN</name>
<evidence type="ECO:0000313" key="3">
    <source>
        <dbReference type="Proteomes" id="UP000702425"/>
    </source>
</evidence>
<dbReference type="EMBL" id="SRRZ01000064">
    <property type="protein sequence ID" value="NQE35789.1"/>
    <property type="molecule type" value="Genomic_DNA"/>
</dbReference>
<dbReference type="Proteomes" id="UP000702425">
    <property type="component" value="Unassembled WGS sequence"/>
</dbReference>
<evidence type="ECO:0000256" key="1">
    <source>
        <dbReference type="SAM" id="MobiDB-lite"/>
    </source>
</evidence>
<evidence type="ECO:0000313" key="2">
    <source>
        <dbReference type="EMBL" id="NQE35789.1"/>
    </source>
</evidence>
<comment type="caution">
    <text evidence="2">The sequence shown here is derived from an EMBL/GenBank/DDBJ whole genome shotgun (WGS) entry which is preliminary data.</text>
</comment>
<accession>A0ABX2CZG3</accession>
<sequence length="93" mass="10247">MTGSFHLVYKEIYKDRSIEIYRFSQFMPGGVGSSHYYAIIDDCTLPGNFDGRSHNPFCPSEDTGNPPTPKDSSALAAAKAYCDSKSKASEQRS</sequence>
<reference evidence="2 3" key="1">
    <citation type="journal article" date="2020" name="Sci. Rep.">
        <title>A novel cyanobacterial geosmin producer, revising GeoA distribution and dispersion patterns in Bacteria.</title>
        <authorList>
            <person name="Churro C."/>
            <person name="Semedo-Aguiar A.P."/>
            <person name="Silva A.D."/>
            <person name="Pereira-Leal J.B."/>
            <person name="Leite R.B."/>
        </authorList>
    </citation>
    <scope>NUCLEOTIDE SEQUENCE [LARGE SCALE GENOMIC DNA]</scope>
    <source>
        <strain evidence="2 3">IPMA8</strain>
    </source>
</reference>
<organism evidence="2 3">
    <name type="scientific">Microcoleus asticus IPMA8</name>
    <dbReference type="NCBI Taxonomy" id="2563858"/>
    <lineage>
        <taxon>Bacteria</taxon>
        <taxon>Bacillati</taxon>
        <taxon>Cyanobacteriota</taxon>
        <taxon>Cyanophyceae</taxon>
        <taxon>Oscillatoriophycideae</taxon>
        <taxon>Oscillatoriales</taxon>
        <taxon>Microcoleaceae</taxon>
        <taxon>Microcoleus</taxon>
        <taxon>Microcoleus asticus</taxon>
    </lineage>
</organism>
<keyword evidence="3" id="KW-1185">Reference proteome</keyword>
<gene>
    <name evidence="2" type="ORF">E5S67_03525</name>
</gene>